<feature type="active site" description="Proton acceptor" evidence="16">
    <location>
        <position position="109"/>
    </location>
</feature>
<dbReference type="CDD" id="cd24015">
    <property type="entry name" value="ASKHA_NBD_PanK-III"/>
    <property type="match status" value="1"/>
</dbReference>
<dbReference type="GO" id="GO:0005737">
    <property type="term" value="C:cytoplasm"/>
    <property type="evidence" value="ECO:0007669"/>
    <property type="project" value="UniProtKB-SubCell"/>
</dbReference>
<comment type="cofactor">
    <cofactor evidence="2">
        <name>K(+)</name>
        <dbReference type="ChEBI" id="CHEBI:29103"/>
    </cofactor>
</comment>
<evidence type="ECO:0000256" key="16">
    <source>
        <dbReference type="HAMAP-Rule" id="MF_01274"/>
    </source>
</evidence>
<dbReference type="EMBL" id="CP016379">
    <property type="protein sequence ID" value="AZR74669.1"/>
    <property type="molecule type" value="Genomic_DNA"/>
</dbReference>
<evidence type="ECO:0000313" key="17">
    <source>
        <dbReference type="EMBL" id="AZR74669.1"/>
    </source>
</evidence>
<evidence type="ECO:0000256" key="1">
    <source>
        <dbReference type="ARBA" id="ARBA00001206"/>
    </source>
</evidence>
<dbReference type="Gene3D" id="3.30.420.40">
    <property type="match status" value="2"/>
</dbReference>
<evidence type="ECO:0000256" key="12">
    <source>
        <dbReference type="ARBA" id="ARBA00022958"/>
    </source>
</evidence>
<keyword evidence="18" id="KW-1185">Reference proteome</keyword>
<keyword evidence="7 16" id="KW-0963">Cytoplasm</keyword>
<comment type="cofactor">
    <cofactor evidence="16">
        <name>NH4(+)</name>
        <dbReference type="ChEBI" id="CHEBI:28938"/>
    </cofactor>
    <cofactor evidence="16">
        <name>K(+)</name>
        <dbReference type="ChEBI" id="CHEBI:29103"/>
    </cofactor>
    <text evidence="16">A monovalent cation. Ammonium or potassium.</text>
</comment>
<dbReference type="UniPathway" id="UPA00241">
    <property type="reaction ID" value="UER00352"/>
</dbReference>
<keyword evidence="16" id="KW-0479">Metal-binding</keyword>
<dbReference type="NCBIfam" id="NF009848">
    <property type="entry name" value="PRK13318.1-6"/>
    <property type="match status" value="1"/>
</dbReference>
<comment type="caution">
    <text evidence="16">Lacks conserved residue(s) required for the propagation of feature annotation.</text>
</comment>
<keyword evidence="8 16" id="KW-0808">Transferase</keyword>
<organism evidence="17 18">
    <name type="scientific">Anoxybacter fermentans</name>
    <dbReference type="NCBI Taxonomy" id="1323375"/>
    <lineage>
        <taxon>Bacteria</taxon>
        <taxon>Bacillati</taxon>
        <taxon>Bacillota</taxon>
        <taxon>Clostridia</taxon>
        <taxon>Halanaerobiales</taxon>
        <taxon>Anoxybacter</taxon>
    </lineage>
</organism>
<dbReference type="Pfam" id="PF03309">
    <property type="entry name" value="Pan_kinase"/>
    <property type="match status" value="1"/>
</dbReference>
<evidence type="ECO:0000256" key="6">
    <source>
        <dbReference type="ARBA" id="ARBA00012102"/>
    </source>
</evidence>
<evidence type="ECO:0000256" key="3">
    <source>
        <dbReference type="ARBA" id="ARBA00004496"/>
    </source>
</evidence>
<comment type="subunit">
    <text evidence="5 16">Homodimer.</text>
</comment>
<dbReference type="PANTHER" id="PTHR34265:SF1">
    <property type="entry name" value="TYPE III PANTOTHENATE KINASE"/>
    <property type="match status" value="1"/>
</dbReference>
<sequence>MVLVIDVGNTNTVLGVYRGDELIAYWRVASDRQKTSDEYGILFYSLLSHKGINTKDIRRIIISSVVPPLVTTLEKVCQNYFNIQPHVVGPGTKTGMNIKMDNPKEVGADRIVNAVAAYHLYGGPVIIVDFGTATTFCAVNSKGDYLGGAIAPGVGIATEALFARASKLPRIELVKPKRVIGKNTIEGMQAGIIYGFVGQVDGVVRRMQKELGEKAKVVATGGLSSLIGPESETIEIINPLLTLQGLLIIDKMNP</sequence>
<evidence type="ECO:0000256" key="10">
    <source>
        <dbReference type="ARBA" id="ARBA00022777"/>
    </source>
</evidence>
<name>A0A3Q9HUH6_9FIRM</name>
<dbReference type="Proteomes" id="UP000267250">
    <property type="component" value="Chromosome"/>
</dbReference>
<comment type="function">
    <text evidence="16">Catalyzes the phosphorylation of pantothenate (Pan), the first step in CoA biosynthesis.</text>
</comment>
<dbReference type="EC" id="2.7.1.33" evidence="6 16"/>
<accession>A0A3Q9HUH6</accession>
<evidence type="ECO:0000256" key="11">
    <source>
        <dbReference type="ARBA" id="ARBA00022840"/>
    </source>
</evidence>
<proteinExistence type="inferred from homology"/>
<keyword evidence="12 16" id="KW-0630">Potassium</keyword>
<dbReference type="HAMAP" id="MF_01274">
    <property type="entry name" value="Pantothen_kinase_3"/>
    <property type="match status" value="1"/>
</dbReference>
<gene>
    <name evidence="16" type="primary">coaX</name>
    <name evidence="17" type="ORF">BBF96_15590</name>
</gene>
<evidence type="ECO:0000256" key="14">
    <source>
        <dbReference type="ARBA" id="ARBA00038036"/>
    </source>
</evidence>
<evidence type="ECO:0000256" key="8">
    <source>
        <dbReference type="ARBA" id="ARBA00022679"/>
    </source>
</evidence>
<dbReference type="NCBIfam" id="NF009847">
    <property type="entry name" value="PRK13318.1-5"/>
    <property type="match status" value="1"/>
</dbReference>
<feature type="binding site" evidence="16">
    <location>
        <position position="129"/>
    </location>
    <ligand>
        <name>K(+)</name>
        <dbReference type="ChEBI" id="CHEBI:29103"/>
    </ligand>
</feature>
<reference evidence="17 18" key="1">
    <citation type="submission" date="2016-07" db="EMBL/GenBank/DDBJ databases">
        <title>Genome and transcriptome analysis of iron-reducing fermentative bacteria Anoxybacter fermentans.</title>
        <authorList>
            <person name="Zeng X."/>
            <person name="Shao Z."/>
        </authorList>
    </citation>
    <scope>NUCLEOTIDE SEQUENCE [LARGE SCALE GENOMIC DNA]</scope>
    <source>
        <strain evidence="17 18">DY22613</strain>
    </source>
</reference>
<dbReference type="NCBIfam" id="TIGR00671">
    <property type="entry name" value="baf"/>
    <property type="match status" value="1"/>
</dbReference>
<comment type="similarity">
    <text evidence="14 16">Belongs to the type III pantothenate kinase family.</text>
</comment>
<evidence type="ECO:0000256" key="7">
    <source>
        <dbReference type="ARBA" id="ARBA00022490"/>
    </source>
</evidence>
<dbReference type="GO" id="GO:0005524">
    <property type="term" value="F:ATP binding"/>
    <property type="evidence" value="ECO:0007669"/>
    <property type="project" value="UniProtKB-UniRule"/>
</dbReference>
<dbReference type="InterPro" id="IPR043129">
    <property type="entry name" value="ATPase_NBD"/>
</dbReference>
<dbReference type="GO" id="GO:0015937">
    <property type="term" value="P:coenzyme A biosynthetic process"/>
    <property type="evidence" value="ECO:0007669"/>
    <property type="project" value="UniProtKB-UniRule"/>
</dbReference>
<dbReference type="AlphaFoldDB" id="A0A3Q9HUH6"/>
<dbReference type="InterPro" id="IPR004619">
    <property type="entry name" value="Type_III_PanK"/>
</dbReference>
<comment type="pathway">
    <text evidence="4 16">Cofactor biosynthesis; coenzyme A biosynthesis; CoA from (R)-pantothenate: step 1/5.</text>
</comment>
<keyword evidence="9 16" id="KW-0547">Nucleotide-binding</keyword>
<evidence type="ECO:0000256" key="15">
    <source>
        <dbReference type="ARBA" id="ARBA00040883"/>
    </source>
</evidence>
<dbReference type="KEGG" id="aft:BBF96_15590"/>
<protein>
    <recommendedName>
        <fullName evidence="15 16">Type III pantothenate kinase</fullName>
        <ecNumber evidence="6 16">2.7.1.33</ecNumber>
    </recommendedName>
    <alternativeName>
        <fullName evidence="16">PanK-III</fullName>
    </alternativeName>
    <alternativeName>
        <fullName evidence="16">Pantothenic acid kinase</fullName>
    </alternativeName>
</protein>
<feature type="binding site" evidence="16">
    <location>
        <begin position="107"/>
        <end position="110"/>
    </location>
    <ligand>
        <name>substrate</name>
    </ligand>
</feature>
<evidence type="ECO:0000256" key="13">
    <source>
        <dbReference type="ARBA" id="ARBA00022993"/>
    </source>
</evidence>
<keyword evidence="10 16" id="KW-0418">Kinase</keyword>
<keyword evidence="11 16" id="KW-0067">ATP-binding</keyword>
<dbReference type="OrthoDB" id="9804707at2"/>
<evidence type="ECO:0000313" key="18">
    <source>
        <dbReference type="Proteomes" id="UP000267250"/>
    </source>
</evidence>
<dbReference type="GO" id="GO:0004594">
    <property type="term" value="F:pantothenate kinase activity"/>
    <property type="evidence" value="ECO:0007669"/>
    <property type="project" value="UniProtKB-UniRule"/>
</dbReference>
<keyword evidence="13 16" id="KW-0173">Coenzyme A biosynthesis</keyword>
<dbReference type="SUPFAM" id="SSF53067">
    <property type="entry name" value="Actin-like ATPase domain"/>
    <property type="match status" value="2"/>
</dbReference>
<evidence type="ECO:0000256" key="2">
    <source>
        <dbReference type="ARBA" id="ARBA00001958"/>
    </source>
</evidence>
<comment type="subcellular location">
    <subcellularLocation>
        <location evidence="3 16">Cytoplasm</location>
    </subcellularLocation>
</comment>
<feature type="binding site" evidence="16">
    <location>
        <position position="184"/>
    </location>
    <ligand>
        <name>substrate</name>
    </ligand>
</feature>
<evidence type="ECO:0000256" key="9">
    <source>
        <dbReference type="ARBA" id="ARBA00022741"/>
    </source>
</evidence>
<dbReference type="RefSeq" id="WP_127018037.1">
    <property type="nucleotide sequence ID" value="NZ_CP016379.1"/>
</dbReference>
<feature type="binding site" evidence="16">
    <location>
        <begin position="6"/>
        <end position="13"/>
    </location>
    <ligand>
        <name>ATP</name>
        <dbReference type="ChEBI" id="CHEBI:30616"/>
    </ligand>
</feature>
<feature type="binding site" evidence="16">
    <location>
        <position position="132"/>
    </location>
    <ligand>
        <name>ATP</name>
        <dbReference type="ChEBI" id="CHEBI:30616"/>
    </ligand>
</feature>
<evidence type="ECO:0000256" key="4">
    <source>
        <dbReference type="ARBA" id="ARBA00005225"/>
    </source>
</evidence>
<dbReference type="GO" id="GO:0046872">
    <property type="term" value="F:metal ion binding"/>
    <property type="evidence" value="ECO:0007669"/>
    <property type="project" value="UniProtKB-KW"/>
</dbReference>
<dbReference type="NCBIfam" id="NF009855">
    <property type="entry name" value="PRK13321.1"/>
    <property type="match status" value="1"/>
</dbReference>
<comment type="catalytic activity">
    <reaction evidence="1 16">
        <text>(R)-pantothenate + ATP = (R)-4'-phosphopantothenate + ADP + H(+)</text>
        <dbReference type="Rhea" id="RHEA:16373"/>
        <dbReference type="ChEBI" id="CHEBI:10986"/>
        <dbReference type="ChEBI" id="CHEBI:15378"/>
        <dbReference type="ChEBI" id="CHEBI:29032"/>
        <dbReference type="ChEBI" id="CHEBI:30616"/>
        <dbReference type="ChEBI" id="CHEBI:456216"/>
        <dbReference type="EC" id="2.7.1.33"/>
    </reaction>
</comment>
<evidence type="ECO:0000256" key="5">
    <source>
        <dbReference type="ARBA" id="ARBA00011738"/>
    </source>
</evidence>
<dbReference type="PANTHER" id="PTHR34265">
    <property type="entry name" value="TYPE III PANTOTHENATE KINASE"/>
    <property type="match status" value="1"/>
</dbReference>